<dbReference type="RefSeq" id="WP_064037494.1">
    <property type="nucleotide sequence ID" value="NZ_LUUH01000066.1"/>
</dbReference>
<gene>
    <name evidence="1" type="ORF">A1353_00550</name>
</gene>
<evidence type="ECO:0000313" key="1">
    <source>
        <dbReference type="EMBL" id="OAI01742.1"/>
    </source>
</evidence>
<reference evidence="1 2" key="1">
    <citation type="submission" date="2016-03" db="EMBL/GenBank/DDBJ databases">
        <authorList>
            <person name="Ploux O."/>
        </authorList>
    </citation>
    <scope>NUCLEOTIDE SEQUENCE [LARGE SCALE GENOMIC DNA]</scope>
    <source>
        <strain evidence="1 2">R-45371</strain>
    </source>
</reference>
<proteinExistence type="predicted"/>
<dbReference type="AlphaFoldDB" id="A0A177M7S6"/>
<organism evidence="1 2">
    <name type="scientific">Methylomonas methanica</name>
    <dbReference type="NCBI Taxonomy" id="421"/>
    <lineage>
        <taxon>Bacteria</taxon>
        <taxon>Pseudomonadati</taxon>
        <taxon>Pseudomonadota</taxon>
        <taxon>Gammaproteobacteria</taxon>
        <taxon>Methylococcales</taxon>
        <taxon>Methylococcaceae</taxon>
        <taxon>Methylomonas</taxon>
    </lineage>
</organism>
<dbReference type="Proteomes" id="UP000077763">
    <property type="component" value="Unassembled WGS sequence"/>
</dbReference>
<evidence type="ECO:0000313" key="2">
    <source>
        <dbReference type="Proteomes" id="UP000077763"/>
    </source>
</evidence>
<comment type="caution">
    <text evidence="1">The sequence shown here is derived from an EMBL/GenBank/DDBJ whole genome shotgun (WGS) entry which is preliminary data.</text>
</comment>
<accession>A0A177M7S6</accession>
<dbReference type="EMBL" id="LUUH01000066">
    <property type="protein sequence ID" value="OAI01742.1"/>
    <property type="molecule type" value="Genomic_DNA"/>
</dbReference>
<protein>
    <recommendedName>
        <fullName evidence="3">Lipoprotein</fullName>
    </recommendedName>
</protein>
<dbReference type="PROSITE" id="PS51257">
    <property type="entry name" value="PROKAR_LIPOPROTEIN"/>
    <property type="match status" value="1"/>
</dbReference>
<name>A0A177M7S6_METMH</name>
<sequence length="393" mass="43564">MFIVDRNTFTTLIVIAVSTSVSGCSVFLPAHTKSNVRDQEQVQIRFLERDDMLKSYKNEYEEAFGSGSLMPTEPQQPGALVPAAAAASIAVGFAFDYVKKQLEQEATLYEAQYSSSIADDRFWSQVPEVKDIFLKKVTKTTRRESKTDKDVDFKLVPPVTEVTEEVRTSQASFDSTSASLAQRYFGIELTRSTQCPLLASEDEKTKEMDGSCRVIASKLVYGLRPSSDNQMFRVVPIYFTAKYAKAKVPSDEIGWWFAPWTWPGKFAKNPGHNIDIDISLEIDGYWRGKDQQLNIDKVAAIHTQVSGYDLDKRPTLTPKKGLGGTQSGGWLVGVPISFKPDGTPAIGPNSESGSFTAKILVTERDTSNAKKLLEQGAEIIGKEGSRLKDEIQK</sequence>
<evidence type="ECO:0008006" key="3">
    <source>
        <dbReference type="Google" id="ProtNLM"/>
    </source>
</evidence>